<keyword evidence="3" id="KW-1185">Reference proteome</keyword>
<protein>
    <submittedName>
        <fullName evidence="2">Uncharacterized protein</fullName>
    </submittedName>
</protein>
<proteinExistence type="predicted"/>
<feature type="compositionally biased region" description="Pro residues" evidence="1">
    <location>
        <begin position="85"/>
        <end position="97"/>
    </location>
</feature>
<evidence type="ECO:0000313" key="2">
    <source>
        <dbReference type="EMBL" id="MPY59876.1"/>
    </source>
</evidence>
<comment type="caution">
    <text evidence="2">The sequence shown here is derived from an EMBL/GenBank/DDBJ whole genome shotgun (WGS) entry which is preliminary data.</text>
</comment>
<evidence type="ECO:0000313" key="3">
    <source>
        <dbReference type="Proteomes" id="UP000400924"/>
    </source>
</evidence>
<name>A0A5N8XLE3_9ACTN</name>
<dbReference type="AlphaFoldDB" id="A0A5N8XLE3"/>
<reference evidence="2 3" key="1">
    <citation type="submission" date="2019-07" db="EMBL/GenBank/DDBJ databases">
        <title>New species of Amycolatopsis and Streptomyces.</title>
        <authorList>
            <person name="Duangmal K."/>
            <person name="Teo W.F.A."/>
            <person name="Lipun K."/>
        </authorList>
    </citation>
    <scope>NUCLEOTIDE SEQUENCE [LARGE SCALE GENOMIC DNA]</scope>
    <source>
        <strain evidence="2 3">NBRC 106415</strain>
    </source>
</reference>
<accession>A0A5N8XLE3</accession>
<evidence type="ECO:0000256" key="1">
    <source>
        <dbReference type="SAM" id="MobiDB-lite"/>
    </source>
</evidence>
<sequence>MRFAAVVRGRIVPLGQRARVLPARFGRCAAPRASQGAIEVPLARVAVVHDAGRLSSTPVTFPGEGVKVVHESHVPAHGGEDSPDHSPPTPPPPPSPPTHQNRYAFDRSTH</sequence>
<gene>
    <name evidence="2" type="ORF">FNH08_22725</name>
</gene>
<feature type="compositionally biased region" description="Basic and acidic residues" evidence="1">
    <location>
        <begin position="67"/>
        <end position="84"/>
    </location>
</feature>
<organism evidence="2 3">
    <name type="scientific">Streptomyces spongiae</name>
    <dbReference type="NCBI Taxonomy" id="565072"/>
    <lineage>
        <taxon>Bacteria</taxon>
        <taxon>Bacillati</taxon>
        <taxon>Actinomycetota</taxon>
        <taxon>Actinomycetes</taxon>
        <taxon>Kitasatosporales</taxon>
        <taxon>Streptomycetaceae</taxon>
        <taxon>Streptomyces</taxon>
    </lineage>
</organism>
<dbReference type="Proteomes" id="UP000400924">
    <property type="component" value="Unassembled WGS sequence"/>
</dbReference>
<feature type="region of interest" description="Disordered" evidence="1">
    <location>
        <begin position="62"/>
        <end position="110"/>
    </location>
</feature>
<dbReference type="EMBL" id="VJZC01000170">
    <property type="protein sequence ID" value="MPY59876.1"/>
    <property type="molecule type" value="Genomic_DNA"/>
</dbReference>